<dbReference type="RefSeq" id="WP_330074845.1">
    <property type="nucleotide sequence ID" value="NZ_JAZDQJ010000012.1"/>
</dbReference>
<gene>
    <name evidence="2" type="ORF">V0R50_12530</name>
</gene>
<dbReference type="Proteomes" id="UP001335100">
    <property type="component" value="Unassembled WGS sequence"/>
</dbReference>
<evidence type="ECO:0000313" key="3">
    <source>
        <dbReference type="Proteomes" id="UP001335100"/>
    </source>
</evidence>
<keyword evidence="3" id="KW-1185">Reference proteome</keyword>
<organism evidence="2 3">
    <name type="scientific">Pseudomonas ulcerans</name>
    <dbReference type="NCBI Taxonomy" id="3115852"/>
    <lineage>
        <taxon>Bacteria</taxon>
        <taxon>Pseudomonadati</taxon>
        <taxon>Pseudomonadota</taxon>
        <taxon>Gammaproteobacteria</taxon>
        <taxon>Pseudomonadales</taxon>
        <taxon>Pseudomonadaceae</taxon>
        <taxon>Pseudomonas</taxon>
    </lineage>
</organism>
<feature type="chain" id="PRO_5047416853" description="DUF2599 domain-containing protein" evidence="1">
    <location>
        <begin position="26"/>
        <end position="140"/>
    </location>
</feature>
<accession>A0ABU7HRA5</accession>
<sequence length="140" mass="15553">MKTLKPSWFILFVALGALPAASAMADPDCSEYIESAKWGVEKVNAYFSTYPSLQITLTGSGCTYTAADTDAIFEQIYAKYSQDPEWQSPKLSKEQTRNSARLQLECQLSRSPVPNPITLEPRRETTSLDAYKAMNNCNAP</sequence>
<dbReference type="EMBL" id="JAZDQJ010000012">
    <property type="protein sequence ID" value="MEE1934052.1"/>
    <property type="molecule type" value="Genomic_DNA"/>
</dbReference>
<evidence type="ECO:0000313" key="2">
    <source>
        <dbReference type="EMBL" id="MEE1934052.1"/>
    </source>
</evidence>
<evidence type="ECO:0008006" key="4">
    <source>
        <dbReference type="Google" id="ProtNLM"/>
    </source>
</evidence>
<comment type="caution">
    <text evidence="2">The sequence shown here is derived from an EMBL/GenBank/DDBJ whole genome shotgun (WGS) entry which is preliminary data.</text>
</comment>
<feature type="signal peptide" evidence="1">
    <location>
        <begin position="1"/>
        <end position="25"/>
    </location>
</feature>
<evidence type="ECO:0000256" key="1">
    <source>
        <dbReference type="SAM" id="SignalP"/>
    </source>
</evidence>
<reference evidence="2 3" key="1">
    <citation type="submission" date="2024-01" db="EMBL/GenBank/DDBJ databases">
        <title>Unpublished Manusciprt.</title>
        <authorList>
            <person name="Duman M."/>
            <person name="Valdes E.G."/>
            <person name="Ajmi N."/>
            <person name="Altun S."/>
            <person name="Saticioglu I.B."/>
        </authorList>
    </citation>
    <scope>NUCLEOTIDE SEQUENCE [LARGE SCALE GENOMIC DNA]</scope>
    <source>
        <strain evidence="2 3">148P</strain>
    </source>
</reference>
<keyword evidence="1" id="KW-0732">Signal</keyword>
<protein>
    <recommendedName>
        <fullName evidence="4">DUF2599 domain-containing protein</fullName>
    </recommendedName>
</protein>
<proteinExistence type="predicted"/>
<name>A0ABU7HRA5_9PSED</name>